<dbReference type="Pfam" id="PF09375">
    <property type="entry name" value="Peptidase_M75"/>
    <property type="match status" value="1"/>
</dbReference>
<evidence type="ECO:0000259" key="4">
    <source>
        <dbReference type="Pfam" id="PF09375"/>
    </source>
</evidence>
<comment type="caution">
    <text evidence="5">The sequence shown here is derived from an EMBL/GenBank/DDBJ whole genome shotgun (WGS) entry which is preliminary data.</text>
</comment>
<evidence type="ECO:0000313" key="6">
    <source>
        <dbReference type="Proteomes" id="UP001143372"/>
    </source>
</evidence>
<evidence type="ECO:0000256" key="2">
    <source>
        <dbReference type="ARBA" id="ARBA00022729"/>
    </source>
</evidence>
<dbReference type="InterPro" id="IPR034984">
    <property type="entry name" value="Imelysin-like_IPPA"/>
</dbReference>
<dbReference type="AlphaFoldDB" id="A0A9W6MTU7"/>
<dbReference type="EMBL" id="BSFI01000002">
    <property type="protein sequence ID" value="GLK66729.1"/>
    <property type="molecule type" value="Genomic_DNA"/>
</dbReference>
<reference evidence="5" key="2">
    <citation type="submission" date="2023-01" db="EMBL/GenBank/DDBJ databases">
        <authorList>
            <person name="Sun Q."/>
            <person name="Evtushenko L."/>
        </authorList>
    </citation>
    <scope>NUCLEOTIDE SEQUENCE</scope>
    <source>
        <strain evidence="5">VKM B-2347</strain>
    </source>
</reference>
<dbReference type="RefSeq" id="WP_271166991.1">
    <property type="nucleotide sequence ID" value="NZ_BSFI01000002.1"/>
</dbReference>
<evidence type="ECO:0000313" key="5">
    <source>
        <dbReference type="EMBL" id="GLK66729.1"/>
    </source>
</evidence>
<feature type="signal peptide" evidence="3">
    <location>
        <begin position="1"/>
        <end position="19"/>
    </location>
</feature>
<keyword evidence="2 3" id="KW-0732">Signal</keyword>
<reference evidence="5" key="1">
    <citation type="journal article" date="2014" name="Int. J. Syst. Evol. Microbiol.">
        <title>Complete genome sequence of Corynebacterium casei LMG S-19264T (=DSM 44701T), isolated from a smear-ripened cheese.</title>
        <authorList>
            <consortium name="US DOE Joint Genome Institute (JGI-PGF)"/>
            <person name="Walter F."/>
            <person name="Albersmeier A."/>
            <person name="Kalinowski J."/>
            <person name="Ruckert C."/>
        </authorList>
    </citation>
    <scope>NUCLEOTIDE SEQUENCE</scope>
    <source>
        <strain evidence="5">VKM B-2347</strain>
    </source>
</reference>
<feature type="chain" id="PRO_5040863478" evidence="3">
    <location>
        <begin position="20"/>
        <end position="349"/>
    </location>
</feature>
<feature type="domain" description="Imelysin-like" evidence="4">
    <location>
        <begin position="40"/>
        <end position="325"/>
    </location>
</feature>
<dbReference type="CDD" id="cd14659">
    <property type="entry name" value="Imelysin-like_IPPA"/>
    <property type="match status" value="1"/>
</dbReference>
<evidence type="ECO:0000256" key="3">
    <source>
        <dbReference type="SAM" id="SignalP"/>
    </source>
</evidence>
<dbReference type="InterPro" id="IPR038352">
    <property type="entry name" value="Imelysin_sf"/>
</dbReference>
<gene>
    <name evidence="5" type="ORF">GCM10008179_03670</name>
</gene>
<proteinExistence type="predicted"/>
<dbReference type="Proteomes" id="UP001143372">
    <property type="component" value="Unassembled WGS sequence"/>
</dbReference>
<evidence type="ECO:0000256" key="1">
    <source>
        <dbReference type="ARBA" id="ARBA00004196"/>
    </source>
</evidence>
<dbReference type="Gene3D" id="1.20.1420.20">
    <property type="entry name" value="M75 peptidase, HXXE motif"/>
    <property type="match status" value="1"/>
</dbReference>
<keyword evidence="6" id="KW-1185">Reference proteome</keyword>
<dbReference type="GO" id="GO:0030313">
    <property type="term" value="C:cell envelope"/>
    <property type="evidence" value="ECO:0007669"/>
    <property type="project" value="UniProtKB-SubCell"/>
</dbReference>
<dbReference type="InterPro" id="IPR018976">
    <property type="entry name" value="Imelysin-like"/>
</dbReference>
<organism evidence="5 6">
    <name type="scientific">Hansschlegelia plantiphila</name>
    <dbReference type="NCBI Taxonomy" id="374655"/>
    <lineage>
        <taxon>Bacteria</taxon>
        <taxon>Pseudomonadati</taxon>
        <taxon>Pseudomonadota</taxon>
        <taxon>Alphaproteobacteria</taxon>
        <taxon>Hyphomicrobiales</taxon>
        <taxon>Methylopilaceae</taxon>
        <taxon>Hansschlegelia</taxon>
    </lineage>
</organism>
<accession>A0A9W6MTU7</accession>
<protein>
    <submittedName>
        <fullName evidence="5">Signal peptidase</fullName>
    </submittedName>
</protein>
<comment type="subcellular location">
    <subcellularLocation>
        <location evidence="1">Cell envelope</location>
    </subcellularLocation>
</comment>
<name>A0A9W6MTU7_9HYPH</name>
<sequence length="349" mass="36183">MRLGLAVIAMLSTAPAALALTEPPPPGPLAIGIIETYLMPRYESFQRSTADQAKAWGEACADGDFAPDLKTLRERYAAAADGWATIEHVTTGPMSVGLRADRIFFAPDRRNVVAKSLAELEGRAKNGDISVETIQGVSVAGQGFPALERLLYETDDADAKTRCRVGVAIAGNLASIASGVVDEWRSDTGPLARLKKGEGDPVHFADPAQAAARLMTDLAGGIQRVNDLKILPVMGGAPDMARPKAAEGWRSGRSARAIKVSTASLAAMAKAFAAAAPKDVAAVDGKAFAAAEAAVAKLPDDLGDAAADPKRRKTLEAAVAALKVAQNDLVKNLAPALGVPLGFNALDGD</sequence>